<dbReference type="InterPro" id="IPR006127">
    <property type="entry name" value="ZnuA-like"/>
</dbReference>
<name>A0A9D9DXU6_9FIRM</name>
<protein>
    <submittedName>
        <fullName evidence="5">Zinc ABC transporter substrate-binding protein</fullName>
    </submittedName>
</protein>
<dbReference type="GO" id="GO:0046872">
    <property type="term" value="F:metal ion binding"/>
    <property type="evidence" value="ECO:0007669"/>
    <property type="project" value="InterPro"/>
</dbReference>
<organism evidence="5 6">
    <name type="scientific">Candidatus Fimicola merdigallinarum</name>
    <dbReference type="NCBI Taxonomy" id="2840819"/>
    <lineage>
        <taxon>Bacteria</taxon>
        <taxon>Bacillati</taxon>
        <taxon>Bacillota</taxon>
        <taxon>Clostridia</taxon>
        <taxon>Lachnospirales</taxon>
        <taxon>Lachnospiraceae</taxon>
        <taxon>Lachnospiraceae incertae sedis</taxon>
        <taxon>Candidatus Fimicola</taxon>
    </lineage>
</organism>
<keyword evidence="3" id="KW-0732">Signal</keyword>
<dbReference type="PANTHER" id="PTHR42953">
    <property type="entry name" value="HIGH-AFFINITY ZINC UPTAKE SYSTEM PROTEIN ZNUA-RELATED"/>
    <property type="match status" value="1"/>
</dbReference>
<gene>
    <name evidence="5" type="ORF">IAC55_06590</name>
</gene>
<dbReference type="GO" id="GO:0030001">
    <property type="term" value="P:metal ion transport"/>
    <property type="evidence" value="ECO:0007669"/>
    <property type="project" value="InterPro"/>
</dbReference>
<reference evidence="5" key="2">
    <citation type="journal article" date="2021" name="PeerJ">
        <title>Extensive microbial diversity within the chicken gut microbiome revealed by metagenomics and culture.</title>
        <authorList>
            <person name="Gilroy R."/>
            <person name="Ravi A."/>
            <person name="Getino M."/>
            <person name="Pursley I."/>
            <person name="Horton D.L."/>
            <person name="Alikhan N.F."/>
            <person name="Baker D."/>
            <person name="Gharbi K."/>
            <person name="Hall N."/>
            <person name="Watson M."/>
            <person name="Adriaenssens E.M."/>
            <person name="Foster-Nyarko E."/>
            <person name="Jarju S."/>
            <person name="Secka A."/>
            <person name="Antonio M."/>
            <person name="Oren A."/>
            <person name="Chaudhuri R.R."/>
            <person name="La Ragione R."/>
            <person name="Hildebrand F."/>
            <person name="Pallen M.J."/>
        </authorList>
    </citation>
    <scope>NUCLEOTIDE SEQUENCE</scope>
    <source>
        <strain evidence="5">F6-4510</strain>
    </source>
</reference>
<proteinExistence type="inferred from homology"/>
<dbReference type="SUPFAM" id="SSF53807">
    <property type="entry name" value="Helical backbone' metal receptor"/>
    <property type="match status" value="1"/>
</dbReference>
<dbReference type="Gene3D" id="3.40.50.1980">
    <property type="entry name" value="Nitrogenase molybdenum iron protein domain"/>
    <property type="match status" value="3"/>
</dbReference>
<evidence type="ECO:0000256" key="4">
    <source>
        <dbReference type="SAM" id="MobiDB-lite"/>
    </source>
</evidence>
<sequence length="332" mass="37501">LSLLGCSNKNESLKSDKIDIVTSFYPIYSISQEITKNSDNINLLNMTTPSTGCLHDYQLTSGDMKKLAKADLFIINGGDMESFLPQIEKSLPDLKIVDTSTGTYMIDGHSHEEHDHSHDEHDHNHDEHDHSYDEHDHSYDEHDHSHDEHDIIGHVHSDDDGHDHSSLNGHIWLSPENAVIQAENILTAVKDLDPENETIYEENFKNFKNSIENLISETENLNFEGKSTAVFHEGYSYFADQFGFDIKAEIYMDENTDPSPKLLAETIDSVKENNIQVLLCSDDASLKIAETVSEETGAKIYVLDPLTYGNNNGETYVDIMTRNANIIKEAFQ</sequence>
<dbReference type="Pfam" id="PF01297">
    <property type="entry name" value="ZnuA"/>
    <property type="match status" value="1"/>
</dbReference>
<evidence type="ECO:0000256" key="2">
    <source>
        <dbReference type="ARBA" id="ARBA00022448"/>
    </source>
</evidence>
<accession>A0A9D9DXU6</accession>
<feature type="non-terminal residue" evidence="5">
    <location>
        <position position="1"/>
    </location>
</feature>
<comment type="caution">
    <text evidence="5">The sequence shown here is derived from an EMBL/GenBank/DDBJ whole genome shotgun (WGS) entry which is preliminary data.</text>
</comment>
<comment type="similarity">
    <text evidence="1">Belongs to the bacterial solute-binding protein 9 family.</text>
</comment>
<evidence type="ECO:0000313" key="6">
    <source>
        <dbReference type="Proteomes" id="UP000823611"/>
    </source>
</evidence>
<dbReference type="EMBL" id="JADIMX010000123">
    <property type="protein sequence ID" value="MBO8434970.1"/>
    <property type="molecule type" value="Genomic_DNA"/>
</dbReference>
<keyword evidence="2" id="KW-0813">Transport</keyword>
<dbReference type="Proteomes" id="UP000823611">
    <property type="component" value="Unassembled WGS sequence"/>
</dbReference>
<dbReference type="AlphaFoldDB" id="A0A9D9DXU6"/>
<evidence type="ECO:0000313" key="5">
    <source>
        <dbReference type="EMBL" id="MBO8434970.1"/>
    </source>
</evidence>
<feature type="compositionally biased region" description="Basic and acidic residues" evidence="4">
    <location>
        <begin position="108"/>
        <end position="146"/>
    </location>
</feature>
<dbReference type="InterPro" id="IPR050492">
    <property type="entry name" value="Bact_metal-bind_prot9"/>
</dbReference>
<dbReference type="PANTHER" id="PTHR42953:SF3">
    <property type="entry name" value="HIGH-AFFINITY ZINC UPTAKE SYSTEM PROTEIN ZNUA"/>
    <property type="match status" value="1"/>
</dbReference>
<feature type="region of interest" description="Disordered" evidence="4">
    <location>
        <begin position="106"/>
        <end position="146"/>
    </location>
</feature>
<evidence type="ECO:0000256" key="3">
    <source>
        <dbReference type="ARBA" id="ARBA00022729"/>
    </source>
</evidence>
<evidence type="ECO:0000256" key="1">
    <source>
        <dbReference type="ARBA" id="ARBA00011028"/>
    </source>
</evidence>
<reference evidence="5" key="1">
    <citation type="submission" date="2020-10" db="EMBL/GenBank/DDBJ databases">
        <authorList>
            <person name="Gilroy R."/>
        </authorList>
    </citation>
    <scope>NUCLEOTIDE SEQUENCE</scope>
    <source>
        <strain evidence="5">F6-4510</strain>
    </source>
</reference>